<evidence type="ECO:0008006" key="6">
    <source>
        <dbReference type="Google" id="ProtNLM"/>
    </source>
</evidence>
<reference evidence="4" key="2">
    <citation type="submission" date="2016-02" db="EMBL/GenBank/DDBJ databases">
        <authorList>
            <person name="Wen L."/>
            <person name="He K."/>
            <person name="Yang H."/>
        </authorList>
    </citation>
    <scope>NUCLEOTIDE SEQUENCE [LARGE SCALE GENOMIC DNA]</scope>
    <source>
        <strain evidence="4">JCM 15929</strain>
    </source>
</reference>
<evidence type="ECO:0000313" key="3">
    <source>
        <dbReference type="EMBL" id="KXP03359.1"/>
    </source>
</evidence>
<dbReference type="AlphaFoldDB" id="A0A137ZYZ7"/>
<reference evidence="2 5" key="1">
    <citation type="submission" date="2016-02" db="EMBL/GenBank/DDBJ databases">
        <authorList>
            <person name="Teng J.L."/>
            <person name="Tang Y."/>
            <person name="Huang Y."/>
            <person name="Guo F."/>
            <person name="Wei W."/>
            <person name="Chen J.H."/>
            <person name="Wong S.Y."/>
            <person name="Lau S.K."/>
            <person name="Woo P.C."/>
        </authorList>
    </citation>
    <scope>NUCLEOTIDE SEQUENCE [LARGE SCALE GENOMIC DNA]</scope>
    <source>
        <strain evidence="2 5">JCM 13375</strain>
    </source>
</reference>
<dbReference type="EMBL" id="LSRF01000058">
    <property type="protein sequence ID" value="KXP03359.1"/>
    <property type="molecule type" value="Genomic_DNA"/>
</dbReference>
<evidence type="ECO:0000313" key="4">
    <source>
        <dbReference type="Proteomes" id="UP000070258"/>
    </source>
</evidence>
<feature type="signal peptide" evidence="1">
    <location>
        <begin position="1"/>
        <end position="27"/>
    </location>
</feature>
<feature type="chain" id="PRO_5038946013" description="DUF5642 domain-containing protein" evidence="1">
    <location>
        <begin position="28"/>
        <end position="227"/>
    </location>
</feature>
<accession>A0A137ZYZ7</accession>
<dbReference type="Proteomes" id="UP000070409">
    <property type="component" value="Unassembled WGS sequence"/>
</dbReference>
<dbReference type="Proteomes" id="UP000070258">
    <property type="component" value="Unassembled WGS sequence"/>
</dbReference>
<dbReference type="EMBL" id="LSRE01000009">
    <property type="protein sequence ID" value="KXO99602.1"/>
    <property type="molecule type" value="Genomic_DNA"/>
</dbReference>
<keyword evidence="5" id="KW-1185">Reference proteome</keyword>
<name>A0A137ZYZ7_9ACTN</name>
<protein>
    <recommendedName>
        <fullName evidence="6">DUF5642 domain-containing protein</fullName>
    </recommendedName>
</protein>
<comment type="caution">
    <text evidence="3">The sequence shown here is derived from an EMBL/GenBank/DDBJ whole genome shotgun (WGS) entry which is preliminary data.</text>
</comment>
<dbReference type="OrthoDB" id="4773941at2"/>
<dbReference type="RefSeq" id="WP_068574064.1">
    <property type="nucleotide sequence ID" value="NZ_LSRE01000009.1"/>
</dbReference>
<keyword evidence="1" id="KW-0732">Signal</keyword>
<reference evidence="3" key="3">
    <citation type="submission" date="2016-02" db="EMBL/GenBank/DDBJ databases">
        <authorList>
            <person name="Teng J.L."/>
            <person name="Yang Y."/>
            <person name="Huang Y."/>
            <person name="Guo F."/>
            <person name="Wei W."/>
            <person name="Chen J.H."/>
            <person name="Wong S.Y."/>
            <person name="Lau S.K."/>
            <person name="Woo P.C."/>
        </authorList>
    </citation>
    <scope>NUCLEOTIDE SEQUENCE</scope>
    <source>
        <strain evidence="3">JCM 15929</strain>
    </source>
</reference>
<evidence type="ECO:0000313" key="5">
    <source>
        <dbReference type="Proteomes" id="UP000070409"/>
    </source>
</evidence>
<sequence length="227" mass="22879">MRRNDLNRSLSILAATAAVGLALTACGGGGGDAAPSSPAADAAPVDAAKALTQADLPAGYSVKEVASDAALMAALQSVQQFENIQVDPAACKDKNIKAQQEVAETIKSGVQQTVGKGATGIYSITLLPSDVKPATFEAAGIGECAAVTLNGTMKQTTTRAELPAGVQGATGFVFEIARVAGNDTVHASSAYFTKGGVMAMVNANPGPDGTVDRAAFEDVVKRLAAKL</sequence>
<organism evidence="3 4">
    <name type="scientific">Tsukamurella pseudospumae</name>
    <dbReference type="NCBI Taxonomy" id="239498"/>
    <lineage>
        <taxon>Bacteria</taxon>
        <taxon>Bacillati</taxon>
        <taxon>Actinomycetota</taxon>
        <taxon>Actinomycetes</taxon>
        <taxon>Mycobacteriales</taxon>
        <taxon>Tsukamurellaceae</taxon>
        <taxon>Tsukamurella</taxon>
    </lineage>
</organism>
<proteinExistence type="predicted"/>
<evidence type="ECO:0000256" key="1">
    <source>
        <dbReference type="SAM" id="SignalP"/>
    </source>
</evidence>
<gene>
    <name evidence="3" type="ORF">AXK60_16120</name>
    <name evidence="2" type="ORF">AXK61_17430</name>
</gene>
<evidence type="ECO:0000313" key="2">
    <source>
        <dbReference type="EMBL" id="KXO99602.1"/>
    </source>
</evidence>
<dbReference type="PROSITE" id="PS51257">
    <property type="entry name" value="PROKAR_LIPOPROTEIN"/>
    <property type="match status" value="1"/>
</dbReference>